<dbReference type="SUPFAM" id="SSF81321">
    <property type="entry name" value="Family A G protein-coupled receptor-like"/>
    <property type="match status" value="1"/>
</dbReference>
<feature type="transmembrane region" description="Helical" evidence="9">
    <location>
        <begin position="113"/>
        <end position="133"/>
    </location>
</feature>
<name>A0AA89BWW6_PINIB</name>
<feature type="transmembrane region" description="Helical" evidence="9">
    <location>
        <begin position="61"/>
        <end position="84"/>
    </location>
</feature>
<evidence type="ECO:0000256" key="8">
    <source>
        <dbReference type="ARBA" id="ARBA00023224"/>
    </source>
</evidence>
<dbReference type="AlphaFoldDB" id="A0AA89BWW6"/>
<comment type="subcellular location">
    <subcellularLocation>
        <location evidence="1">Cell membrane</location>
        <topology evidence="1">Multi-pass membrane protein</topology>
    </subcellularLocation>
</comment>
<dbReference type="Pfam" id="PF00001">
    <property type="entry name" value="7tm_1"/>
    <property type="match status" value="1"/>
</dbReference>
<keyword evidence="7" id="KW-0675">Receptor</keyword>
<evidence type="ECO:0000313" key="12">
    <source>
        <dbReference type="Proteomes" id="UP001186944"/>
    </source>
</evidence>
<feature type="domain" description="G-protein coupled receptors family 1 profile" evidence="10">
    <location>
        <begin position="1"/>
        <end position="172"/>
    </location>
</feature>
<keyword evidence="12" id="KW-1185">Reference proteome</keyword>
<keyword evidence="2" id="KW-1003">Cell membrane</keyword>
<evidence type="ECO:0000256" key="4">
    <source>
        <dbReference type="ARBA" id="ARBA00022989"/>
    </source>
</evidence>
<evidence type="ECO:0000259" key="10">
    <source>
        <dbReference type="PROSITE" id="PS50262"/>
    </source>
</evidence>
<dbReference type="Gene3D" id="1.20.1070.10">
    <property type="entry name" value="Rhodopsin 7-helix transmembrane proteins"/>
    <property type="match status" value="1"/>
</dbReference>
<dbReference type="GO" id="GO:0004995">
    <property type="term" value="F:tachykinin receptor activity"/>
    <property type="evidence" value="ECO:0007669"/>
    <property type="project" value="InterPro"/>
</dbReference>
<dbReference type="EMBL" id="VSWD01000010">
    <property type="protein sequence ID" value="KAK3090403.1"/>
    <property type="molecule type" value="Genomic_DNA"/>
</dbReference>
<keyword evidence="8" id="KW-0807">Transducer</keyword>
<dbReference type="InterPro" id="IPR017452">
    <property type="entry name" value="GPCR_Rhodpsn_7TM"/>
</dbReference>
<evidence type="ECO:0000256" key="5">
    <source>
        <dbReference type="ARBA" id="ARBA00023040"/>
    </source>
</evidence>
<dbReference type="PROSITE" id="PS50262">
    <property type="entry name" value="G_PROTEIN_RECEP_F1_2"/>
    <property type="match status" value="1"/>
</dbReference>
<dbReference type="InterPro" id="IPR001681">
    <property type="entry name" value="Neurokn_rcpt"/>
</dbReference>
<keyword evidence="6 9" id="KW-0472">Membrane</keyword>
<feature type="transmembrane region" description="Helical" evidence="9">
    <location>
        <begin position="153"/>
        <end position="175"/>
    </location>
</feature>
<proteinExistence type="predicted"/>
<evidence type="ECO:0000256" key="3">
    <source>
        <dbReference type="ARBA" id="ARBA00022692"/>
    </source>
</evidence>
<dbReference type="PANTHER" id="PTHR46925">
    <property type="entry name" value="G-PROTEIN COUPLED RECEPTOR TKR-1-RELATED"/>
    <property type="match status" value="1"/>
</dbReference>
<dbReference type="GO" id="GO:0005886">
    <property type="term" value="C:plasma membrane"/>
    <property type="evidence" value="ECO:0007669"/>
    <property type="project" value="UniProtKB-SubCell"/>
</dbReference>
<evidence type="ECO:0000256" key="9">
    <source>
        <dbReference type="SAM" id="Phobius"/>
    </source>
</evidence>
<accession>A0AA89BWW6</accession>
<evidence type="ECO:0000313" key="11">
    <source>
        <dbReference type="EMBL" id="KAK3090403.1"/>
    </source>
</evidence>
<dbReference type="PRINTS" id="PR00237">
    <property type="entry name" value="GPCRRHODOPSN"/>
</dbReference>
<keyword evidence="5" id="KW-0297">G-protein coupled receptor</keyword>
<gene>
    <name evidence="11" type="ORF">FSP39_011586</name>
</gene>
<comment type="caution">
    <text evidence="11">The sequence shown here is derived from an EMBL/GenBank/DDBJ whole genome shotgun (WGS) entry which is preliminary data.</text>
</comment>
<dbReference type="PANTHER" id="PTHR46925:SF2">
    <property type="entry name" value="G-PROTEIN COUPLED RECEPTOR TKR-1-RELATED"/>
    <property type="match status" value="1"/>
</dbReference>
<evidence type="ECO:0000256" key="1">
    <source>
        <dbReference type="ARBA" id="ARBA00004651"/>
    </source>
</evidence>
<feature type="transmembrane region" description="Helical" evidence="9">
    <location>
        <begin position="12"/>
        <end position="33"/>
    </location>
</feature>
<dbReference type="InterPro" id="IPR000276">
    <property type="entry name" value="GPCR_Rhodpsn"/>
</dbReference>
<keyword evidence="4 9" id="KW-1133">Transmembrane helix</keyword>
<organism evidence="11 12">
    <name type="scientific">Pinctada imbricata</name>
    <name type="common">Atlantic pearl-oyster</name>
    <name type="synonym">Pinctada martensii</name>
    <dbReference type="NCBI Taxonomy" id="66713"/>
    <lineage>
        <taxon>Eukaryota</taxon>
        <taxon>Metazoa</taxon>
        <taxon>Spiralia</taxon>
        <taxon>Lophotrochozoa</taxon>
        <taxon>Mollusca</taxon>
        <taxon>Bivalvia</taxon>
        <taxon>Autobranchia</taxon>
        <taxon>Pteriomorphia</taxon>
        <taxon>Pterioida</taxon>
        <taxon>Pterioidea</taxon>
        <taxon>Pteriidae</taxon>
        <taxon>Pinctada</taxon>
    </lineage>
</organism>
<protein>
    <recommendedName>
        <fullName evidence="10">G-protein coupled receptors family 1 profile domain-containing protein</fullName>
    </recommendedName>
</protein>
<dbReference type="PRINTS" id="PR00244">
    <property type="entry name" value="NEUROKININR"/>
</dbReference>
<sequence>MYPLRPRLTKRVVLAITVIWMVSTIVSFPNLLFAKTEFDPDNNRTVCYIKWPDYPNSTSELVYSSILTLVNYVLPLGTLTVTYIQIGVELWGSRAIGEDTPVQLERIKSKRKVVKMMIVVVIIFALCWLPYHLYFIVAATATHISEYRYIQHIYLVIYWLAMSNSMYNPIIYCWMNSRFRHGFIQAFCCCPFKRCKRIKNKTKQGRPLFPDTNNTYAMTHKNDRNGSMSHTMTEMLENSSSSPNMKRKIIRKNNDFL</sequence>
<reference evidence="11" key="1">
    <citation type="submission" date="2019-08" db="EMBL/GenBank/DDBJ databases">
        <title>The improved chromosome-level genome for the pearl oyster Pinctada fucata martensii using PacBio sequencing and Hi-C.</title>
        <authorList>
            <person name="Zheng Z."/>
        </authorList>
    </citation>
    <scope>NUCLEOTIDE SEQUENCE</scope>
    <source>
        <strain evidence="11">ZZ-2019</strain>
        <tissue evidence="11">Adductor muscle</tissue>
    </source>
</reference>
<evidence type="ECO:0000256" key="2">
    <source>
        <dbReference type="ARBA" id="ARBA00022475"/>
    </source>
</evidence>
<dbReference type="Proteomes" id="UP001186944">
    <property type="component" value="Unassembled WGS sequence"/>
</dbReference>
<keyword evidence="3 9" id="KW-0812">Transmembrane</keyword>
<evidence type="ECO:0000256" key="6">
    <source>
        <dbReference type="ARBA" id="ARBA00023136"/>
    </source>
</evidence>
<evidence type="ECO:0000256" key="7">
    <source>
        <dbReference type="ARBA" id="ARBA00023170"/>
    </source>
</evidence>